<protein>
    <submittedName>
        <fullName evidence="1">ATP-binding protein</fullName>
    </submittedName>
</protein>
<dbReference type="InterPro" id="IPR036890">
    <property type="entry name" value="HATPase_C_sf"/>
</dbReference>
<dbReference type="Pfam" id="PF13589">
    <property type="entry name" value="HATPase_c_3"/>
    <property type="match status" value="1"/>
</dbReference>
<dbReference type="Gene3D" id="3.30.565.10">
    <property type="entry name" value="Histidine kinase-like ATPase, C-terminal domain"/>
    <property type="match status" value="1"/>
</dbReference>
<proteinExistence type="predicted"/>
<organism evidence="1 2">
    <name type="scientific">Candidatus Anoxymicrobium japonicum</name>
    <dbReference type="NCBI Taxonomy" id="2013648"/>
    <lineage>
        <taxon>Bacteria</taxon>
        <taxon>Bacillati</taxon>
        <taxon>Actinomycetota</taxon>
        <taxon>Candidatus Geothermincolia</taxon>
        <taxon>Candidatus Geothermincolales</taxon>
        <taxon>Candidatus Anoxymicrobiaceae</taxon>
        <taxon>Candidatus Anoxymicrobium</taxon>
    </lineage>
</organism>
<gene>
    <name evidence="1" type="ORF">CVT63_01855</name>
</gene>
<accession>A0A2N3G7B0</accession>
<evidence type="ECO:0000313" key="1">
    <source>
        <dbReference type="EMBL" id="PKQ28615.1"/>
    </source>
</evidence>
<name>A0A2N3G7B0_9ACTN</name>
<dbReference type="EMBL" id="PHEX01000010">
    <property type="protein sequence ID" value="PKQ28615.1"/>
    <property type="molecule type" value="Genomic_DNA"/>
</dbReference>
<dbReference type="GO" id="GO:0005524">
    <property type="term" value="F:ATP binding"/>
    <property type="evidence" value="ECO:0007669"/>
    <property type="project" value="UniProtKB-KW"/>
</dbReference>
<evidence type="ECO:0000313" key="2">
    <source>
        <dbReference type="Proteomes" id="UP000233654"/>
    </source>
</evidence>
<dbReference type="SUPFAM" id="SSF55874">
    <property type="entry name" value="ATPase domain of HSP90 chaperone/DNA topoisomerase II/histidine kinase"/>
    <property type="match status" value="1"/>
</dbReference>
<comment type="caution">
    <text evidence="1">The sequence shown here is derived from an EMBL/GenBank/DDBJ whole genome shotgun (WGS) entry which is preliminary data.</text>
</comment>
<reference evidence="1 2" key="1">
    <citation type="journal article" date="2017" name="ISME J.">
        <title>Potential for microbial H2 and metal transformations associated with novel bacteria and archaea in deep terrestrial subsurface sediments.</title>
        <authorList>
            <person name="Hernsdorf A.W."/>
            <person name="Amano Y."/>
            <person name="Miyakawa K."/>
            <person name="Ise K."/>
            <person name="Suzuki Y."/>
            <person name="Anantharaman K."/>
            <person name="Probst A."/>
            <person name="Burstein D."/>
            <person name="Thomas B.C."/>
            <person name="Banfield J.F."/>
        </authorList>
    </citation>
    <scope>NUCLEOTIDE SEQUENCE [LARGE SCALE GENOMIC DNA]</scope>
    <source>
        <strain evidence="1">HGW-Actinobacteria-3</strain>
    </source>
</reference>
<dbReference type="Proteomes" id="UP000233654">
    <property type="component" value="Unassembled WGS sequence"/>
</dbReference>
<sequence length="369" mass="40875">MIYAEGSRPSGEREVIDFVSKITEASRRRIEEKLPHGFVRLKVAEAERRQAQQDIRSVEDIVCELARNSRDAGARHVLVAFQKEKGRFRSISVLDDGCGIPTDMHQMVFEPRVTSKREDFEEDRYGVHGRGMALFSIRSRSISARIVSSSPNGGTVISVLVDTLMVPERSDQATLPIIEEKEVGLEIGAGSHNVARVLSEMSTDSRNVDYYLGSVAEILATARMLSTDHDTRNSPWANLARIDDIRLLAEVSKTRLGLSVSERNAYRVVNGEIVPLETMLKRAKDATGISRKACKASPGADGIRSGRLRSPLRKLSKDDLSEIGERCGQIVEGVLGRYYMKPAGTIRIRRGKGKIVMSFFIIGEDGDGE</sequence>
<keyword evidence="1" id="KW-0547">Nucleotide-binding</keyword>
<keyword evidence="1" id="KW-0067">ATP-binding</keyword>
<dbReference type="AlphaFoldDB" id="A0A2N3G7B0"/>